<reference evidence="5 6" key="1">
    <citation type="submission" date="2018-12" db="EMBL/GenBank/DDBJ databases">
        <authorList>
            <consortium name="Pathogen Informatics"/>
        </authorList>
    </citation>
    <scope>NUCLEOTIDE SEQUENCE [LARGE SCALE GENOMIC DNA]</scope>
    <source>
        <strain evidence="5 6">NCTC12967</strain>
    </source>
</reference>
<proteinExistence type="predicted"/>
<dbReference type="GO" id="GO:0030313">
    <property type="term" value="C:cell envelope"/>
    <property type="evidence" value="ECO:0007669"/>
    <property type="project" value="UniProtKB-SubCell"/>
</dbReference>
<protein>
    <submittedName>
        <fullName evidence="5">Membrane fusion protein cluster 2 protein</fullName>
    </submittedName>
</protein>
<dbReference type="SUPFAM" id="SSF47090">
    <property type="entry name" value="PGBD-like"/>
    <property type="match status" value="1"/>
</dbReference>
<dbReference type="Gene3D" id="1.10.101.10">
    <property type="entry name" value="PGBD-like superfamily/PGBD"/>
    <property type="match status" value="1"/>
</dbReference>
<dbReference type="GeneID" id="64408107"/>
<dbReference type="Gene3D" id="2.40.420.20">
    <property type="match status" value="1"/>
</dbReference>
<comment type="subcellular location">
    <subcellularLocation>
        <location evidence="1">Cell envelope</location>
    </subcellularLocation>
</comment>
<dbReference type="InterPro" id="IPR002477">
    <property type="entry name" value="Peptidoglycan-bd-like"/>
</dbReference>
<evidence type="ECO:0000256" key="1">
    <source>
        <dbReference type="ARBA" id="ARBA00004196"/>
    </source>
</evidence>
<feature type="compositionally biased region" description="Gly residues" evidence="3">
    <location>
        <begin position="221"/>
        <end position="239"/>
    </location>
</feature>
<accession>A0A448N1T1</accession>
<feature type="region of interest" description="Disordered" evidence="3">
    <location>
        <begin position="214"/>
        <end position="250"/>
    </location>
</feature>
<dbReference type="Proteomes" id="UP000273044">
    <property type="component" value="Chromosome"/>
</dbReference>
<evidence type="ECO:0000256" key="2">
    <source>
        <dbReference type="ARBA" id="ARBA00023054"/>
    </source>
</evidence>
<gene>
    <name evidence="5" type="ORF">NCTC12967_02687</name>
</gene>
<keyword evidence="6" id="KW-1185">Reference proteome</keyword>
<dbReference type="Pfam" id="PF01471">
    <property type="entry name" value="PG_binding_1"/>
    <property type="match status" value="1"/>
</dbReference>
<dbReference type="EMBL" id="LR134406">
    <property type="protein sequence ID" value="VEH71367.1"/>
    <property type="molecule type" value="Genomic_DNA"/>
</dbReference>
<dbReference type="InterPro" id="IPR036366">
    <property type="entry name" value="PGBDSf"/>
</dbReference>
<evidence type="ECO:0000259" key="4">
    <source>
        <dbReference type="Pfam" id="PF01471"/>
    </source>
</evidence>
<feature type="domain" description="Peptidoglycan binding-like" evidence="4">
    <location>
        <begin position="133"/>
        <end position="169"/>
    </location>
</feature>
<dbReference type="AlphaFoldDB" id="A0A448N1T1"/>
<evidence type="ECO:0000256" key="3">
    <source>
        <dbReference type="SAM" id="MobiDB-lite"/>
    </source>
</evidence>
<evidence type="ECO:0000313" key="5">
    <source>
        <dbReference type="EMBL" id="VEH71367.1"/>
    </source>
</evidence>
<dbReference type="PANTHER" id="PTHR32347:SF23">
    <property type="entry name" value="BLL5650 PROTEIN"/>
    <property type="match status" value="1"/>
</dbReference>
<dbReference type="PANTHER" id="PTHR32347">
    <property type="entry name" value="EFFLUX SYSTEM COMPONENT YKNX-RELATED"/>
    <property type="match status" value="1"/>
</dbReference>
<dbReference type="InterPro" id="IPR050465">
    <property type="entry name" value="UPF0194_transport"/>
</dbReference>
<organism evidence="5 6">
    <name type="scientific">Arachnia propionica</name>
    <dbReference type="NCBI Taxonomy" id="1750"/>
    <lineage>
        <taxon>Bacteria</taxon>
        <taxon>Bacillati</taxon>
        <taxon>Actinomycetota</taxon>
        <taxon>Actinomycetes</taxon>
        <taxon>Propionibacteriales</taxon>
        <taxon>Propionibacteriaceae</taxon>
        <taxon>Arachnia</taxon>
    </lineage>
</organism>
<sequence length="463" mass="46980">MKAWVRRHPLAALIIPALVMLLVGLVAGQFVKSPAQVAADAAPPEQTTLTAPVEKGKVQRTESADAQIKPTAPEVVAPAPPGGGAEKAVVSAIHVSVGGKVEAGTSLVDVAGRPTFVLPGDLAAYRTLGPAMTGPDVTQLQAALRTLGYKIPDDEKTFGAATKEAVNALYTDRGYKATRVGDEEADAAAKAETAASRAVQQAKVALSRAERDYAAAKKGSGDGQGETGTGDGKSKGGSGESPSKDAIEDAKTSLTQAREDLKAAQETLAKARDAAGPQIPLGEVAFLRHLPAVVDAIGVSVGAEVGTGTITLASGDVAAIAKLAKAQTSQLETGDAATLITPDGTRIQGSVTDVTTLSPEEGQVEGAVQVTITPETPLDAGLRGTTIRVNIATSTSEQETLKVPEAAVTTGADSKSRVRVKETSGSYRDVEVTVGESGDGMVGVTAVDGQLAEGDSVVVGILR</sequence>
<evidence type="ECO:0000313" key="6">
    <source>
        <dbReference type="Proteomes" id="UP000273044"/>
    </source>
</evidence>
<feature type="region of interest" description="Disordered" evidence="3">
    <location>
        <begin position="41"/>
        <end position="81"/>
    </location>
</feature>
<feature type="compositionally biased region" description="Basic and acidic residues" evidence="3">
    <location>
        <begin position="54"/>
        <end position="63"/>
    </location>
</feature>
<dbReference type="InterPro" id="IPR036365">
    <property type="entry name" value="PGBD-like_sf"/>
</dbReference>
<keyword evidence="2" id="KW-0175">Coiled coil</keyword>
<name>A0A448N1T1_9ACTN</name>
<dbReference type="RefSeq" id="WP_061787669.1">
    <property type="nucleotide sequence ID" value="NZ_CAUVFX010000010.1"/>
</dbReference>